<gene>
    <name evidence="1" type="ORF">EB1_24970</name>
</gene>
<dbReference type="Proteomes" id="UP000321245">
    <property type="component" value="Unassembled WGS sequence"/>
</dbReference>
<proteinExistence type="predicted"/>
<dbReference type="RefSeq" id="WP_146810677.1">
    <property type="nucleotide sequence ID" value="NZ_BJXC01000018.1"/>
</dbReference>
<evidence type="ECO:0000313" key="2">
    <source>
        <dbReference type="Proteomes" id="UP000321245"/>
    </source>
</evidence>
<organism evidence="1 2">
    <name type="scientific">Empedobacter brevis NBRC 14943 = ATCC 43319</name>
    <dbReference type="NCBI Taxonomy" id="1218108"/>
    <lineage>
        <taxon>Bacteria</taxon>
        <taxon>Pseudomonadati</taxon>
        <taxon>Bacteroidota</taxon>
        <taxon>Flavobacteriia</taxon>
        <taxon>Flavobacteriales</taxon>
        <taxon>Weeksellaceae</taxon>
        <taxon>Empedobacter</taxon>
    </lineage>
</organism>
<dbReference type="AlphaFoldDB" id="A0A511NJ45"/>
<keyword evidence="2" id="KW-1185">Reference proteome</keyword>
<protein>
    <submittedName>
        <fullName evidence="1">Uncharacterized protein</fullName>
    </submittedName>
</protein>
<reference evidence="1 2" key="1">
    <citation type="submission" date="2019-07" db="EMBL/GenBank/DDBJ databases">
        <title>Whole genome shotgun sequence of Empedobacter brevis NBRC 14943.</title>
        <authorList>
            <person name="Hosoyama A."/>
            <person name="Uohara A."/>
            <person name="Ohji S."/>
            <person name="Ichikawa N."/>
        </authorList>
    </citation>
    <scope>NUCLEOTIDE SEQUENCE [LARGE SCALE GENOMIC DNA]</scope>
    <source>
        <strain evidence="1 2">NBRC 14943</strain>
    </source>
</reference>
<dbReference type="EMBL" id="BJXC01000018">
    <property type="protein sequence ID" value="GEM52707.1"/>
    <property type="molecule type" value="Genomic_DNA"/>
</dbReference>
<accession>A0A511NJ45</accession>
<comment type="caution">
    <text evidence="1">The sequence shown here is derived from an EMBL/GenBank/DDBJ whole genome shotgun (WGS) entry which is preliminary data.</text>
</comment>
<name>A0A511NJ45_9FLAO</name>
<sequence>MQLTEKNILNKINEIFDTLTRVNIYKNNILYFISSDLKENMPKHHYELLIVDCYRLLLIDLYKLIFNHRLEILNIFKYVENLNENQSLQFNVSWEKKHKKTISKVKDYTDTNFAYYDFIKFNEFINLGEIATLIMDLNFTFIEICKILDIECPFNALHEEFNFFTYFGTLNKN</sequence>
<evidence type="ECO:0000313" key="1">
    <source>
        <dbReference type="EMBL" id="GEM52707.1"/>
    </source>
</evidence>